<dbReference type="OrthoDB" id="1680942at2"/>
<protein>
    <submittedName>
        <fullName evidence="1">Histidine phosphatase family protein</fullName>
    </submittedName>
</protein>
<accession>A0A398BJD3</accession>
<keyword evidence="2" id="KW-1185">Reference proteome</keyword>
<dbReference type="InterPro" id="IPR029033">
    <property type="entry name" value="His_PPase_superfam"/>
</dbReference>
<evidence type="ECO:0000313" key="1">
    <source>
        <dbReference type="EMBL" id="RID87503.1"/>
    </source>
</evidence>
<dbReference type="Gene3D" id="3.40.50.1240">
    <property type="entry name" value="Phosphoglycerate mutase-like"/>
    <property type="match status" value="1"/>
</dbReference>
<comment type="caution">
    <text evidence="1">The sequence shown here is derived from an EMBL/GenBank/DDBJ whole genome shotgun (WGS) entry which is preliminary data.</text>
</comment>
<dbReference type="InterPro" id="IPR013078">
    <property type="entry name" value="His_Pase_superF_clade-1"/>
</dbReference>
<dbReference type="AlphaFoldDB" id="A0A398BJD3"/>
<gene>
    <name evidence="1" type="ORF">D1970_04840</name>
</gene>
<evidence type="ECO:0000313" key="2">
    <source>
        <dbReference type="Proteomes" id="UP000265816"/>
    </source>
</evidence>
<dbReference type="EMBL" id="QWVT01000009">
    <property type="protein sequence ID" value="RID87503.1"/>
    <property type="molecule type" value="Genomic_DNA"/>
</dbReference>
<dbReference type="RefSeq" id="WP_119111763.1">
    <property type="nucleotide sequence ID" value="NZ_CBCSEO010000007.1"/>
</dbReference>
<dbReference type="SUPFAM" id="SSF53254">
    <property type="entry name" value="Phosphoglycerate mutase-like"/>
    <property type="match status" value="1"/>
</dbReference>
<sequence length="192" mass="21944">MEISLIRHGRSLCTDRGRVTCREFHNWVKRYDDSGVFPEEVYPASARHALRLANVVLTSDYSRAIESAALLGDHDRVIPDPIFREAELPSPMLHLLQLKLRPNTWAVILRCLWLSGYSKGCESLKKARQRAETAAHLLAGYAEEYQSVTLVGHGFFNRLVAEELMKTGWKGRKSVGKHWNCTTLRYEDFSRG</sequence>
<dbReference type="Pfam" id="PF00300">
    <property type="entry name" value="His_Phos_1"/>
    <property type="match status" value="1"/>
</dbReference>
<dbReference type="Proteomes" id="UP000265816">
    <property type="component" value="Unassembled WGS sequence"/>
</dbReference>
<proteinExistence type="predicted"/>
<organism evidence="1 2">
    <name type="scientific">Mesobacillus zeae</name>
    <dbReference type="NCBI Taxonomy" id="1917180"/>
    <lineage>
        <taxon>Bacteria</taxon>
        <taxon>Bacillati</taxon>
        <taxon>Bacillota</taxon>
        <taxon>Bacilli</taxon>
        <taxon>Bacillales</taxon>
        <taxon>Bacillaceae</taxon>
        <taxon>Mesobacillus</taxon>
    </lineage>
</organism>
<reference evidence="1 2" key="1">
    <citation type="submission" date="2018-08" db="EMBL/GenBank/DDBJ databases">
        <title>Bacillus jemisoniae sp. nov., Bacillus chryseoplanitiae sp. nov., Bacillus resnikiae sp. nov., and Bacillus frankliniae sp. nov., isolated from Viking spacecraft and associated surfaces.</title>
        <authorList>
            <person name="Seuylemezian A."/>
            <person name="Vaishampayan P."/>
        </authorList>
    </citation>
    <scope>NUCLEOTIDE SEQUENCE [LARGE SCALE GENOMIC DNA]</scope>
    <source>
        <strain evidence="1 2">JJ-247</strain>
    </source>
</reference>
<name>A0A398BJD3_9BACI</name>